<name>A0ABT3L6Z6_9CYAN</name>
<gene>
    <name evidence="1" type="ORF">K4A83_11405</name>
</gene>
<dbReference type="RefSeq" id="WP_265264685.1">
    <property type="nucleotide sequence ID" value="NZ_JAIHOM010000048.1"/>
</dbReference>
<dbReference type="EMBL" id="JAIHOM010000048">
    <property type="protein sequence ID" value="MCW6036864.1"/>
    <property type="molecule type" value="Genomic_DNA"/>
</dbReference>
<comment type="caution">
    <text evidence="1">The sequence shown here is derived from an EMBL/GenBank/DDBJ whole genome shotgun (WGS) entry which is preliminary data.</text>
</comment>
<sequence>MAKSKAVAHFVAVSDTSKPLAEQEGILVTIDGRGGDTEKNRAKALEVVTQMWEAGEIEDEKFPNGISEENIVYVPPQSPQLQTLEDLKQEELPPIVQGAQEIIELTRLQVEVQEAAEDVAPYTPIIEAVLERTRPLTAEEKEMAKERKYGKAIERVGYAIAQQEECRERSTGNGKLILNAIAWQLQQTFPDAKK</sequence>
<protein>
    <submittedName>
        <fullName evidence="1">Uncharacterized protein</fullName>
    </submittedName>
</protein>
<evidence type="ECO:0000313" key="2">
    <source>
        <dbReference type="Proteomes" id="UP001526426"/>
    </source>
</evidence>
<reference evidence="1 2" key="1">
    <citation type="submission" date="2021-08" db="EMBL/GenBank/DDBJ databases">
        <title>Draft genome sequence of Spirulina subsalsa with high tolerance to salinity and hype-accumulation of phycocyanin.</title>
        <authorList>
            <person name="Pei H."/>
            <person name="Jiang L."/>
        </authorList>
    </citation>
    <scope>NUCLEOTIDE SEQUENCE [LARGE SCALE GENOMIC DNA]</scope>
    <source>
        <strain evidence="1 2">FACHB-351</strain>
    </source>
</reference>
<proteinExistence type="predicted"/>
<keyword evidence="2" id="KW-1185">Reference proteome</keyword>
<evidence type="ECO:0000313" key="1">
    <source>
        <dbReference type="EMBL" id="MCW6036864.1"/>
    </source>
</evidence>
<accession>A0ABT3L6Z6</accession>
<organism evidence="1 2">
    <name type="scientific">Spirulina subsalsa FACHB-351</name>
    <dbReference type="NCBI Taxonomy" id="234711"/>
    <lineage>
        <taxon>Bacteria</taxon>
        <taxon>Bacillati</taxon>
        <taxon>Cyanobacteriota</taxon>
        <taxon>Cyanophyceae</taxon>
        <taxon>Spirulinales</taxon>
        <taxon>Spirulinaceae</taxon>
        <taxon>Spirulina</taxon>
    </lineage>
</organism>
<dbReference type="Proteomes" id="UP001526426">
    <property type="component" value="Unassembled WGS sequence"/>
</dbReference>